<evidence type="ECO:0008006" key="4">
    <source>
        <dbReference type="Google" id="ProtNLM"/>
    </source>
</evidence>
<comment type="caution">
    <text evidence="2">The sequence shown here is derived from an EMBL/GenBank/DDBJ whole genome shotgun (WGS) entry which is preliminary data.</text>
</comment>
<evidence type="ECO:0000313" key="3">
    <source>
        <dbReference type="Proteomes" id="UP000663846"/>
    </source>
</evidence>
<accession>A0A8H2XG00</accession>
<proteinExistence type="predicted"/>
<feature type="compositionally biased region" description="Polar residues" evidence="1">
    <location>
        <begin position="323"/>
        <end position="335"/>
    </location>
</feature>
<feature type="region of interest" description="Disordered" evidence="1">
    <location>
        <begin position="298"/>
        <end position="335"/>
    </location>
</feature>
<organism evidence="2 3">
    <name type="scientific">Rhizoctonia solani</name>
    <dbReference type="NCBI Taxonomy" id="456999"/>
    <lineage>
        <taxon>Eukaryota</taxon>
        <taxon>Fungi</taxon>
        <taxon>Dikarya</taxon>
        <taxon>Basidiomycota</taxon>
        <taxon>Agaricomycotina</taxon>
        <taxon>Agaricomycetes</taxon>
        <taxon>Cantharellales</taxon>
        <taxon>Ceratobasidiaceae</taxon>
        <taxon>Rhizoctonia</taxon>
    </lineage>
</organism>
<feature type="region of interest" description="Disordered" evidence="1">
    <location>
        <begin position="22"/>
        <end position="60"/>
    </location>
</feature>
<evidence type="ECO:0000313" key="2">
    <source>
        <dbReference type="EMBL" id="CAE6425374.1"/>
    </source>
</evidence>
<evidence type="ECO:0000256" key="1">
    <source>
        <dbReference type="SAM" id="MobiDB-lite"/>
    </source>
</evidence>
<name>A0A8H2XG00_9AGAM</name>
<dbReference type="EMBL" id="CAJMWS010000324">
    <property type="protein sequence ID" value="CAE6425374.1"/>
    <property type="molecule type" value="Genomic_DNA"/>
</dbReference>
<gene>
    <name evidence="2" type="ORF">RDB_LOCUS96306</name>
</gene>
<sequence length="335" mass="38086">MSTSALLTRVTASPPFVRYVPRPDVSSDSESEGWGVFGPDGFVEDSPPRPSSFDNSRTTAIRTRRDLQEDDIAKLDHENLKDQEPPHFNLPTLQDEPRRARKAIPPDYRSREASGTSIGAPKYVDRVSYSDWNIRILIGNNSFKLHEHQLNKFSVLEKLIQTAYNSRPEAGAGTELELLLNDENPTDFQNMIGILYLTVCEGVADDDHSIPVLKSTLRIATKYEYEHMREYAIQCLEKRDLTPIERIELARECNVLSWSKEALDELCARDELITRAEADILGLGTFFELASRREALRLKRKPNRQSPSKTKYSKPGTAERSEQSNSNPNYSKEIL</sequence>
<protein>
    <recommendedName>
        <fullName evidence="4">BTB domain-containing protein</fullName>
    </recommendedName>
</protein>
<dbReference type="Proteomes" id="UP000663846">
    <property type="component" value="Unassembled WGS sequence"/>
</dbReference>
<reference evidence="2" key="1">
    <citation type="submission" date="2021-01" db="EMBL/GenBank/DDBJ databases">
        <authorList>
            <person name="Kaushik A."/>
        </authorList>
    </citation>
    <scope>NUCLEOTIDE SEQUENCE</scope>
    <source>
        <strain evidence="2">AG1-1C</strain>
    </source>
</reference>
<dbReference type="AlphaFoldDB" id="A0A8H2XG00"/>